<reference evidence="2 3" key="1">
    <citation type="journal article" date="2014" name="Genome Announc.">
        <title>Draft Genome Sequence of the Boron-Tolerant and Moderately Halotolerant Bacterium Gracilibacillus boraciitolerans JCM 21714T.</title>
        <authorList>
            <person name="Ahmed I."/>
            <person name="Oshima K."/>
            <person name="Suda W."/>
            <person name="Kitamura K."/>
            <person name="Iida T."/>
            <person name="Ohmori Y."/>
            <person name="Fujiwara T."/>
            <person name="Hattori M."/>
            <person name="Ohkuma M."/>
        </authorList>
    </citation>
    <scope>NUCLEOTIDE SEQUENCE [LARGE SCALE GENOMIC DNA]</scope>
    <source>
        <strain evidence="2 3">JCM 21714</strain>
    </source>
</reference>
<keyword evidence="1" id="KW-0472">Membrane</keyword>
<keyword evidence="3" id="KW-1185">Reference proteome</keyword>
<accession>W4VGW2</accession>
<dbReference type="RefSeq" id="WP_052000361.1">
    <property type="nucleotide sequence ID" value="NZ_BAVS01000002.1"/>
</dbReference>
<evidence type="ECO:0000256" key="1">
    <source>
        <dbReference type="SAM" id="Phobius"/>
    </source>
</evidence>
<dbReference type="eggNOG" id="COG0327">
    <property type="taxonomic scope" value="Bacteria"/>
</dbReference>
<dbReference type="STRING" id="1298598.JCM21714_963"/>
<evidence type="ECO:0008006" key="4">
    <source>
        <dbReference type="Google" id="ProtNLM"/>
    </source>
</evidence>
<dbReference type="Proteomes" id="UP000019102">
    <property type="component" value="Unassembled WGS sequence"/>
</dbReference>
<sequence length="76" mass="8592">MAVTFMPTYHVVKKAIDIGANLLICHEGAFYSHHDSEIKSSAIFKEKEKLIKDSGIVICRYMIIFTVISLMALCKE</sequence>
<dbReference type="EMBL" id="BAVS01000002">
    <property type="protein sequence ID" value="GAE91989.1"/>
    <property type="molecule type" value="Genomic_DNA"/>
</dbReference>
<gene>
    <name evidence="2" type="ORF">JCM21714_963</name>
</gene>
<evidence type="ECO:0000313" key="3">
    <source>
        <dbReference type="Proteomes" id="UP000019102"/>
    </source>
</evidence>
<evidence type="ECO:0000313" key="2">
    <source>
        <dbReference type="EMBL" id="GAE91989.1"/>
    </source>
</evidence>
<feature type="transmembrane region" description="Helical" evidence="1">
    <location>
        <begin position="55"/>
        <end position="74"/>
    </location>
</feature>
<dbReference type="SUPFAM" id="SSF102705">
    <property type="entry name" value="NIF3 (NGG1p interacting factor 3)-like"/>
    <property type="match status" value="1"/>
</dbReference>
<organism evidence="2 3">
    <name type="scientific">Gracilibacillus boraciitolerans JCM 21714</name>
    <dbReference type="NCBI Taxonomy" id="1298598"/>
    <lineage>
        <taxon>Bacteria</taxon>
        <taxon>Bacillati</taxon>
        <taxon>Bacillota</taxon>
        <taxon>Bacilli</taxon>
        <taxon>Bacillales</taxon>
        <taxon>Bacillaceae</taxon>
        <taxon>Gracilibacillus</taxon>
    </lineage>
</organism>
<keyword evidence="1" id="KW-0812">Transmembrane</keyword>
<comment type="caution">
    <text evidence="2">The sequence shown here is derived from an EMBL/GenBank/DDBJ whole genome shotgun (WGS) entry which is preliminary data.</text>
</comment>
<dbReference type="AlphaFoldDB" id="W4VGW2"/>
<protein>
    <recommendedName>
        <fullName evidence="4">GTP cyclohydrolase 1 type 2 homolog</fullName>
    </recommendedName>
</protein>
<name>W4VGW2_9BACI</name>
<dbReference type="InterPro" id="IPR036069">
    <property type="entry name" value="DUF34/NIF3_sf"/>
</dbReference>
<keyword evidence="1" id="KW-1133">Transmembrane helix</keyword>
<proteinExistence type="predicted"/>
<dbReference type="Gene3D" id="3.40.1390.30">
    <property type="entry name" value="NIF3 (NGG1p interacting factor 3)-like"/>
    <property type="match status" value="1"/>
</dbReference>